<dbReference type="EMBL" id="CP016616">
    <property type="protein sequence ID" value="ANY77189.1"/>
    <property type="molecule type" value="Genomic_DNA"/>
</dbReference>
<protein>
    <submittedName>
        <fullName evidence="3">Uncharacterized protein</fullName>
    </submittedName>
</protein>
<feature type="compositionally biased region" description="Polar residues" evidence="1">
    <location>
        <begin position="53"/>
        <end position="62"/>
    </location>
</feature>
<sequence>MHEDSPNTRTAMVLIFMGLVVALAAVLFVMIAYGYGEKSGSGGFPSAQVEGRNYQSARSSID</sequence>
<evidence type="ECO:0000256" key="2">
    <source>
        <dbReference type="SAM" id="Phobius"/>
    </source>
</evidence>
<organism evidence="3">
    <name type="scientific">Microvirga ossetica</name>
    <dbReference type="NCBI Taxonomy" id="1882682"/>
    <lineage>
        <taxon>Bacteria</taxon>
        <taxon>Pseudomonadati</taxon>
        <taxon>Pseudomonadota</taxon>
        <taxon>Alphaproteobacteria</taxon>
        <taxon>Hyphomicrobiales</taxon>
        <taxon>Methylobacteriaceae</taxon>
        <taxon>Microvirga</taxon>
    </lineage>
</organism>
<dbReference type="AlphaFoldDB" id="A0A1B2EB56"/>
<keyword evidence="2" id="KW-1133">Transmembrane helix</keyword>
<keyword evidence="2" id="KW-0472">Membrane</keyword>
<gene>
    <name evidence="3" type="ORF">BB934_02305</name>
</gene>
<proteinExistence type="predicted"/>
<evidence type="ECO:0000256" key="1">
    <source>
        <dbReference type="SAM" id="MobiDB-lite"/>
    </source>
</evidence>
<feature type="transmembrane region" description="Helical" evidence="2">
    <location>
        <begin position="12"/>
        <end position="35"/>
    </location>
</feature>
<evidence type="ECO:0000313" key="3">
    <source>
        <dbReference type="EMBL" id="ANY77189.1"/>
    </source>
</evidence>
<keyword evidence="2" id="KW-0812">Transmembrane</keyword>
<feature type="region of interest" description="Disordered" evidence="1">
    <location>
        <begin position="39"/>
        <end position="62"/>
    </location>
</feature>
<name>A0A1B2EB56_9HYPH</name>
<accession>A0A1B2EB56</accession>
<dbReference type="KEGG" id="moc:BB934_02305"/>
<reference evidence="3" key="1">
    <citation type="submission" date="2016-07" db="EMBL/GenBank/DDBJ databases">
        <title>Microvirga ossetica sp. nov. a new species of rhizobia isolated from root nodules of the legume species Vicia alpestris Steven originated from North Ossetia region in the Caucasus.</title>
        <authorList>
            <person name="Safronova V.I."/>
            <person name="Kuznetsova I.G."/>
            <person name="Sazanova A.L."/>
            <person name="Belimov A."/>
            <person name="Andronov E."/>
            <person name="Osledkin Y.S."/>
            <person name="Onishchuk O.P."/>
            <person name="Kurchak O.N."/>
            <person name="Shaposhnikov A.I."/>
            <person name="Willems A."/>
            <person name="Tikhonovich I.A."/>
        </authorList>
    </citation>
    <scope>NUCLEOTIDE SEQUENCE [LARGE SCALE GENOMIC DNA]</scope>
    <source>
        <strain evidence="3">V5/3M</strain>
    </source>
</reference>